<comment type="caution">
    <text evidence="2">The sequence shown here is derived from an EMBL/GenBank/DDBJ whole genome shotgun (WGS) entry which is preliminary data.</text>
</comment>
<evidence type="ECO:0000313" key="3">
    <source>
        <dbReference type="Proteomes" id="UP000249819"/>
    </source>
</evidence>
<evidence type="ECO:0000313" key="2">
    <source>
        <dbReference type="EMBL" id="RAJ87452.1"/>
    </source>
</evidence>
<reference evidence="2 3" key="1">
    <citation type="submission" date="2018-06" db="EMBL/GenBank/DDBJ databases">
        <title>Genomic Encyclopedia of Archaeal and Bacterial Type Strains, Phase II (KMG-II): from individual species to whole genera.</title>
        <authorList>
            <person name="Goeker M."/>
        </authorList>
    </citation>
    <scope>NUCLEOTIDE SEQUENCE [LARGE SCALE GENOMIC DNA]</scope>
    <source>
        <strain evidence="2 3">DSM 29821</strain>
    </source>
</reference>
<sequence>MGLPKTKNRVGEILTKIAVTMLNTILMAVIKFLNTVTGAL</sequence>
<keyword evidence="3" id="KW-1185">Reference proteome</keyword>
<protein>
    <submittedName>
        <fullName evidence="2">Uncharacterized protein</fullName>
    </submittedName>
</protein>
<accession>A0A327WC71</accession>
<proteinExistence type="predicted"/>
<gene>
    <name evidence="2" type="ORF">CLV59_101203</name>
</gene>
<keyword evidence="1" id="KW-0812">Transmembrane</keyword>
<organism evidence="2 3">
    <name type="scientific">Chitinophaga dinghuensis</name>
    <dbReference type="NCBI Taxonomy" id="1539050"/>
    <lineage>
        <taxon>Bacteria</taxon>
        <taxon>Pseudomonadati</taxon>
        <taxon>Bacteroidota</taxon>
        <taxon>Chitinophagia</taxon>
        <taxon>Chitinophagales</taxon>
        <taxon>Chitinophagaceae</taxon>
        <taxon>Chitinophaga</taxon>
    </lineage>
</organism>
<dbReference type="EMBL" id="QLMA01000001">
    <property type="protein sequence ID" value="RAJ87452.1"/>
    <property type="molecule type" value="Genomic_DNA"/>
</dbReference>
<name>A0A327WC71_9BACT</name>
<keyword evidence="1" id="KW-1133">Transmembrane helix</keyword>
<evidence type="ECO:0000256" key="1">
    <source>
        <dbReference type="SAM" id="Phobius"/>
    </source>
</evidence>
<keyword evidence="1" id="KW-0472">Membrane</keyword>
<feature type="transmembrane region" description="Helical" evidence="1">
    <location>
        <begin position="13"/>
        <end position="33"/>
    </location>
</feature>
<dbReference type="Proteomes" id="UP000249819">
    <property type="component" value="Unassembled WGS sequence"/>
</dbReference>
<dbReference type="AlphaFoldDB" id="A0A327WC71"/>